<proteinExistence type="predicted"/>
<feature type="region of interest" description="Disordered" evidence="1">
    <location>
        <begin position="136"/>
        <end position="161"/>
    </location>
</feature>
<dbReference type="GeneID" id="111126952"/>
<sequence>MGLIESCLGKKNKVGVMSEDESEAYRKIEKEVRKEEEDDIIHTKPLPWLMFSAKPGPSRSDTDEVNSSTVTEVVEKKGGVAFSIDYKSSVPKLPPINLNRAGVHQGEDYENWKEEKDKLLVDKHEQAKIRREKFMQQRIKSARRPGTARSRAQCQAEAPKE</sequence>
<dbReference type="Proteomes" id="UP000694844">
    <property type="component" value="Chromosome 3"/>
</dbReference>
<evidence type="ECO:0000256" key="1">
    <source>
        <dbReference type="SAM" id="MobiDB-lite"/>
    </source>
</evidence>
<evidence type="ECO:0000313" key="3">
    <source>
        <dbReference type="RefSeq" id="XP_022327613.1"/>
    </source>
</evidence>
<dbReference type="RefSeq" id="XP_022327613.1">
    <property type="nucleotide sequence ID" value="XM_022471905.1"/>
</dbReference>
<reference evidence="3" key="1">
    <citation type="submission" date="2025-08" db="UniProtKB">
        <authorList>
            <consortium name="RefSeq"/>
        </authorList>
    </citation>
    <scope>IDENTIFICATION</scope>
    <source>
        <tissue evidence="3">Whole sample</tissue>
    </source>
</reference>
<dbReference type="AlphaFoldDB" id="A0A8B8DIB7"/>
<organism evidence="2 3">
    <name type="scientific">Crassostrea virginica</name>
    <name type="common">Eastern oyster</name>
    <dbReference type="NCBI Taxonomy" id="6565"/>
    <lineage>
        <taxon>Eukaryota</taxon>
        <taxon>Metazoa</taxon>
        <taxon>Spiralia</taxon>
        <taxon>Lophotrochozoa</taxon>
        <taxon>Mollusca</taxon>
        <taxon>Bivalvia</taxon>
        <taxon>Autobranchia</taxon>
        <taxon>Pteriomorphia</taxon>
        <taxon>Ostreida</taxon>
        <taxon>Ostreoidea</taxon>
        <taxon>Ostreidae</taxon>
        <taxon>Crassostrea</taxon>
    </lineage>
</organism>
<accession>A0A8B8DIB7</accession>
<protein>
    <submittedName>
        <fullName evidence="3">Uncharacterized protein LOC111126952</fullName>
    </submittedName>
</protein>
<gene>
    <name evidence="3" type="primary">LOC111126952</name>
</gene>
<name>A0A8B8DIB7_CRAVI</name>
<dbReference type="KEGG" id="cvn:111126952"/>
<evidence type="ECO:0000313" key="2">
    <source>
        <dbReference type="Proteomes" id="UP000694844"/>
    </source>
</evidence>
<keyword evidence="2" id="KW-1185">Reference proteome</keyword>